<accession>A0ABW0BHY1</accession>
<dbReference type="PROSITE" id="PS51257">
    <property type="entry name" value="PROKAR_LIPOPROTEIN"/>
    <property type="match status" value="1"/>
</dbReference>
<evidence type="ECO:0000313" key="3">
    <source>
        <dbReference type="EMBL" id="MFC5176939.1"/>
    </source>
</evidence>
<feature type="signal peptide" evidence="2">
    <location>
        <begin position="1"/>
        <end position="22"/>
    </location>
</feature>
<dbReference type="Proteomes" id="UP001596087">
    <property type="component" value="Unassembled WGS sequence"/>
</dbReference>
<gene>
    <name evidence="3" type="ORF">ACFPGP_09670</name>
</gene>
<keyword evidence="4" id="KW-1185">Reference proteome</keyword>
<evidence type="ECO:0000256" key="1">
    <source>
        <dbReference type="SAM" id="MobiDB-lite"/>
    </source>
</evidence>
<feature type="region of interest" description="Disordered" evidence="1">
    <location>
        <begin position="87"/>
        <end position="146"/>
    </location>
</feature>
<dbReference type="RefSeq" id="WP_378589603.1">
    <property type="nucleotide sequence ID" value="NZ_JBHSKD010000009.1"/>
</dbReference>
<keyword evidence="2" id="KW-0732">Signal</keyword>
<evidence type="ECO:0008006" key="5">
    <source>
        <dbReference type="Google" id="ProtNLM"/>
    </source>
</evidence>
<comment type="caution">
    <text evidence="3">The sequence shown here is derived from an EMBL/GenBank/DDBJ whole genome shotgun (WGS) entry which is preliminary data.</text>
</comment>
<protein>
    <recommendedName>
        <fullName evidence="5">Mucin-associated surface protein</fullName>
    </recommendedName>
</protein>
<dbReference type="EMBL" id="JBHSKD010000009">
    <property type="protein sequence ID" value="MFC5176939.1"/>
    <property type="molecule type" value="Genomic_DNA"/>
</dbReference>
<evidence type="ECO:0000313" key="4">
    <source>
        <dbReference type="Proteomes" id="UP001596087"/>
    </source>
</evidence>
<proteinExistence type="predicted"/>
<sequence>MRVRAGLAGLLAALLVSACGGADSPGEAAPELSQRLDQVDAAVAGGDPAAAREATEALVRATKQAEAAGDLTTDQADRILAAATQVLDGLGRGTSSPSPEDGTPASPTEETSAPAPPGDGDEGSEEGGSPGHSGEHGHGKAKGHDD</sequence>
<name>A0ABW0BHY1_9ACTN</name>
<feature type="chain" id="PRO_5046045909" description="Mucin-associated surface protein" evidence="2">
    <location>
        <begin position="23"/>
        <end position="146"/>
    </location>
</feature>
<evidence type="ECO:0000256" key="2">
    <source>
        <dbReference type="SAM" id="SignalP"/>
    </source>
</evidence>
<reference evidence="4" key="1">
    <citation type="journal article" date="2019" name="Int. J. Syst. Evol. Microbiol.">
        <title>The Global Catalogue of Microorganisms (GCM) 10K type strain sequencing project: providing services to taxonomists for standard genome sequencing and annotation.</title>
        <authorList>
            <consortium name="The Broad Institute Genomics Platform"/>
            <consortium name="The Broad Institute Genome Sequencing Center for Infectious Disease"/>
            <person name="Wu L."/>
            <person name="Ma J."/>
        </authorList>
    </citation>
    <scope>NUCLEOTIDE SEQUENCE [LARGE SCALE GENOMIC DNA]</scope>
    <source>
        <strain evidence="4">DFY41</strain>
    </source>
</reference>
<feature type="compositionally biased region" description="Basic and acidic residues" evidence="1">
    <location>
        <begin position="133"/>
        <end position="146"/>
    </location>
</feature>
<organism evidence="3 4">
    <name type="scientific">Nocardioides taihuensis</name>
    <dbReference type="NCBI Taxonomy" id="1835606"/>
    <lineage>
        <taxon>Bacteria</taxon>
        <taxon>Bacillati</taxon>
        <taxon>Actinomycetota</taxon>
        <taxon>Actinomycetes</taxon>
        <taxon>Propionibacteriales</taxon>
        <taxon>Nocardioidaceae</taxon>
        <taxon>Nocardioides</taxon>
    </lineage>
</organism>